<dbReference type="SUPFAM" id="SSF48371">
    <property type="entry name" value="ARM repeat"/>
    <property type="match status" value="1"/>
</dbReference>
<dbReference type="InterPro" id="IPR030791">
    <property type="entry name" value="Rotatin"/>
</dbReference>
<dbReference type="GO" id="GO:0005813">
    <property type="term" value="C:centrosome"/>
    <property type="evidence" value="ECO:0007669"/>
    <property type="project" value="InterPro"/>
</dbReference>
<dbReference type="AlphaFoldDB" id="A0A0K8SH52"/>
<dbReference type="GO" id="GO:0005814">
    <property type="term" value="C:centriole"/>
    <property type="evidence" value="ECO:0007669"/>
    <property type="project" value="TreeGrafter"/>
</dbReference>
<proteinExistence type="predicted"/>
<dbReference type="GO" id="GO:0032053">
    <property type="term" value="P:ciliary basal body organization"/>
    <property type="evidence" value="ECO:0007669"/>
    <property type="project" value="TreeGrafter"/>
</dbReference>
<organism evidence="1">
    <name type="scientific">Lygus hesperus</name>
    <name type="common">Western plant bug</name>
    <dbReference type="NCBI Taxonomy" id="30085"/>
    <lineage>
        <taxon>Eukaryota</taxon>
        <taxon>Metazoa</taxon>
        <taxon>Ecdysozoa</taxon>
        <taxon>Arthropoda</taxon>
        <taxon>Hexapoda</taxon>
        <taxon>Insecta</taxon>
        <taxon>Pterygota</taxon>
        <taxon>Neoptera</taxon>
        <taxon>Paraneoptera</taxon>
        <taxon>Hemiptera</taxon>
        <taxon>Heteroptera</taxon>
        <taxon>Panheteroptera</taxon>
        <taxon>Cimicomorpha</taxon>
        <taxon>Miridae</taxon>
        <taxon>Mirini</taxon>
        <taxon>Lygus</taxon>
    </lineage>
</organism>
<dbReference type="InterPro" id="IPR016024">
    <property type="entry name" value="ARM-type_fold"/>
</dbReference>
<name>A0A0K8SH52_LYGHE</name>
<dbReference type="GO" id="GO:0007099">
    <property type="term" value="P:centriole replication"/>
    <property type="evidence" value="ECO:0007669"/>
    <property type="project" value="TreeGrafter"/>
</dbReference>
<dbReference type="EMBL" id="GBRD01013199">
    <property type="protein sequence ID" value="JAG52627.1"/>
    <property type="molecule type" value="Transcribed_RNA"/>
</dbReference>
<dbReference type="PANTHER" id="PTHR31691:SF1">
    <property type="entry name" value="ROTATIN"/>
    <property type="match status" value="1"/>
</dbReference>
<dbReference type="GO" id="GO:0010457">
    <property type="term" value="P:centriole-centriole cohesion"/>
    <property type="evidence" value="ECO:0007669"/>
    <property type="project" value="TreeGrafter"/>
</dbReference>
<reference evidence="1" key="1">
    <citation type="submission" date="2014-09" db="EMBL/GenBank/DDBJ databases">
        <authorList>
            <person name="Magalhaes I.L.F."/>
            <person name="Oliveira U."/>
            <person name="Santos F.R."/>
            <person name="Vidigal T.H.D.A."/>
            <person name="Brescovit A.D."/>
            <person name="Santos A.J."/>
        </authorList>
    </citation>
    <scope>NUCLEOTIDE SEQUENCE</scope>
</reference>
<evidence type="ECO:0000313" key="1">
    <source>
        <dbReference type="EMBL" id="JAG52627.1"/>
    </source>
</evidence>
<accession>A0A0K8SH52</accession>
<sequence length="566" mass="62593">LTSQKALRLYGFRQILRLQKVGSSGKSEGNQLPPNNMTTPNLLNYCCNFCLNLISKDREQVLDALCAQGLSSQLFRQVSQWQSTLALCNHEKVAMYASICKLLVHCTSSTKSSIIECIPVMVWLLQDSSYCENIDKSDLVSQSIMLLSSIVAHNKESKVLFTKEAIQTICAAIESPNEELMSSVTTALPPLTPFLSADACVSIVRRIGKYNVNHRMLLSSILGCSNAATLAALECDMLSPLIHSLRETNVNLAIVPLDLPRSKKANAALNSLSLDFGLITNFLSGSSEAKELCASLGLADALHKLWAWCLLDQDLLCSLLQVLVTFTADCPSAAGSLVLTSNMIGVGQRKTPSSNSLLHATISLLSKDTYSSEVNTRILELLSHACQALESRTVLVKSTIINEFLKFGRLKRCLAVDELEVPWMQFLVIFTCYNEGQSFIKNEAFFSQLMMYMANGRQVVKHFVMSIFRNITFNHNNKQKLIVCDRWLKLLASRTLELNGSADELKNLALIVWYLIANSQRGKSAVRSVSLDTRMQMAAASLPDGHPTLEIVEEVMHILKPSSRDS</sequence>
<dbReference type="GO" id="GO:0036064">
    <property type="term" value="C:ciliary basal body"/>
    <property type="evidence" value="ECO:0007669"/>
    <property type="project" value="InterPro"/>
</dbReference>
<feature type="non-terminal residue" evidence="1">
    <location>
        <position position="1"/>
    </location>
</feature>
<dbReference type="PANTHER" id="PTHR31691">
    <property type="entry name" value="ROTATIN"/>
    <property type="match status" value="1"/>
</dbReference>
<protein>
    <submittedName>
        <fullName evidence="1">Uncharacterized protein</fullName>
    </submittedName>
</protein>